<reference evidence="2 4" key="1">
    <citation type="journal article" date="2016" name="Int. J. Mol. Sci.">
        <title>Comparative genomics of the extreme acidophile Acidithiobacillus thiooxidans reveals intraspecific divergence and niche adaptation.</title>
        <authorList>
            <person name="Zhang X."/>
            <person name="Feng X."/>
            <person name="Tao J."/>
            <person name="Ma L."/>
            <person name="Xiao Y."/>
            <person name="Liang Y."/>
            <person name="Liu X."/>
            <person name="Yin H."/>
        </authorList>
    </citation>
    <scope>NUCLEOTIDE SEQUENCE [LARGE SCALE GENOMIC DNA]</scope>
    <source>
        <strain evidence="3 4">A02</strain>
        <strain evidence="2">DXS-W</strain>
    </source>
</reference>
<accession>A0A1C2ISG8</accession>
<sequence>MCAGQKPHKIIQGVRKESEPISAQRDMSRAGWRGFLCWCVWYHVLFILLILGILGALALRYAHSWVWIGLHFYAAPITGAGIVLIGLFVVAVIGVLTHALTQSI</sequence>
<evidence type="ECO:0000313" key="5">
    <source>
        <dbReference type="Proteomes" id="UP000095008"/>
    </source>
</evidence>
<keyword evidence="1" id="KW-1133">Transmembrane helix</keyword>
<evidence type="ECO:0000313" key="2">
    <source>
        <dbReference type="EMBL" id="OCX70745.1"/>
    </source>
</evidence>
<dbReference type="RefSeq" id="WP_024894883.1">
    <property type="nucleotide sequence ID" value="NZ_JABBDW010000068.1"/>
</dbReference>
<comment type="caution">
    <text evidence="2">The sequence shown here is derived from an EMBL/GenBank/DDBJ whole genome shotgun (WGS) entry which is preliminary data.</text>
</comment>
<dbReference type="EMBL" id="LWSA01000143">
    <property type="protein sequence ID" value="OCX72421.1"/>
    <property type="molecule type" value="Genomic_DNA"/>
</dbReference>
<dbReference type="Proteomes" id="UP000095008">
    <property type="component" value="Unassembled WGS sequence"/>
</dbReference>
<gene>
    <name evidence="2" type="ORF">A6M23_13525</name>
    <name evidence="3" type="ORF">A6P07_10110</name>
</gene>
<evidence type="ECO:0000313" key="3">
    <source>
        <dbReference type="EMBL" id="OCX72421.1"/>
    </source>
</evidence>
<dbReference type="AlphaFoldDB" id="A0A1C2ISG8"/>
<keyword evidence="1" id="KW-0812">Transmembrane</keyword>
<feature type="transmembrane region" description="Helical" evidence="1">
    <location>
        <begin position="35"/>
        <end position="59"/>
    </location>
</feature>
<feature type="transmembrane region" description="Helical" evidence="1">
    <location>
        <begin position="71"/>
        <end position="96"/>
    </location>
</feature>
<evidence type="ECO:0000256" key="1">
    <source>
        <dbReference type="SAM" id="Phobius"/>
    </source>
</evidence>
<proteinExistence type="predicted"/>
<dbReference type="EMBL" id="LWRY01000155">
    <property type="protein sequence ID" value="OCX70745.1"/>
    <property type="molecule type" value="Genomic_DNA"/>
</dbReference>
<evidence type="ECO:0000313" key="4">
    <source>
        <dbReference type="Proteomes" id="UP000094893"/>
    </source>
</evidence>
<organism evidence="2 5">
    <name type="scientific">Acidithiobacillus thiooxidans</name>
    <name type="common">Thiobacillus thiooxidans</name>
    <dbReference type="NCBI Taxonomy" id="930"/>
    <lineage>
        <taxon>Bacteria</taxon>
        <taxon>Pseudomonadati</taxon>
        <taxon>Pseudomonadota</taxon>
        <taxon>Acidithiobacillia</taxon>
        <taxon>Acidithiobacillales</taxon>
        <taxon>Acidithiobacillaceae</taxon>
        <taxon>Acidithiobacillus</taxon>
    </lineage>
</organism>
<dbReference type="Proteomes" id="UP000094893">
    <property type="component" value="Unassembled WGS sequence"/>
</dbReference>
<keyword evidence="5" id="KW-1185">Reference proteome</keyword>
<name>A0A1C2ISG8_ACITH</name>
<keyword evidence="1" id="KW-0472">Membrane</keyword>
<protein>
    <submittedName>
        <fullName evidence="2">Uncharacterized protein</fullName>
    </submittedName>
</protein>